<organism evidence="1 2">
    <name type="scientific">Anser cygnoides</name>
    <name type="common">Swan goose</name>
    <dbReference type="NCBI Taxonomy" id="8845"/>
    <lineage>
        <taxon>Eukaryota</taxon>
        <taxon>Metazoa</taxon>
        <taxon>Chordata</taxon>
        <taxon>Craniata</taxon>
        <taxon>Vertebrata</taxon>
        <taxon>Euteleostomi</taxon>
        <taxon>Archelosauria</taxon>
        <taxon>Archosauria</taxon>
        <taxon>Dinosauria</taxon>
        <taxon>Saurischia</taxon>
        <taxon>Theropoda</taxon>
        <taxon>Coelurosauria</taxon>
        <taxon>Aves</taxon>
        <taxon>Neognathae</taxon>
        <taxon>Galloanserae</taxon>
        <taxon>Anseriformes</taxon>
        <taxon>Anatidae</taxon>
        <taxon>Anserinae</taxon>
        <taxon>Anser</taxon>
    </lineage>
</organism>
<protein>
    <submittedName>
        <fullName evidence="1">Uncharacterized protein</fullName>
    </submittedName>
</protein>
<sequence>MLLRRNLSCNRVRSDSGHVLYLVIFFLLGKEANAVEYTEYIYIFLQFIYSALACSSKALYICQGCGEAAVCLAPKAAVIAAKIGDIPHLNNSTTLVDPSVYGYGVQKRPLDDGGKQALVSHRRLAVEY</sequence>
<dbReference type="Proteomes" id="UP000694521">
    <property type="component" value="Unplaced"/>
</dbReference>
<dbReference type="AlphaFoldDB" id="A0A8B9ETB9"/>
<proteinExistence type="predicted"/>
<evidence type="ECO:0000313" key="1">
    <source>
        <dbReference type="Ensembl" id="ENSACDP00005026584.1"/>
    </source>
</evidence>
<dbReference type="Ensembl" id="ENSACDT00005031701.1">
    <property type="protein sequence ID" value="ENSACDP00005026584.1"/>
    <property type="gene ID" value="ENSACDG00005019231.1"/>
</dbReference>
<keyword evidence="2" id="KW-1185">Reference proteome</keyword>
<name>A0A8B9ETB9_ANSCY</name>
<reference evidence="1" key="1">
    <citation type="submission" date="2025-08" db="UniProtKB">
        <authorList>
            <consortium name="Ensembl"/>
        </authorList>
    </citation>
    <scope>IDENTIFICATION</scope>
</reference>
<reference evidence="1" key="2">
    <citation type="submission" date="2025-09" db="UniProtKB">
        <authorList>
            <consortium name="Ensembl"/>
        </authorList>
    </citation>
    <scope>IDENTIFICATION</scope>
</reference>
<evidence type="ECO:0000313" key="2">
    <source>
        <dbReference type="Proteomes" id="UP000694521"/>
    </source>
</evidence>
<accession>A0A8B9ETB9</accession>